<sequence>MDAMDPSVGCIGLYCGRTKLDEYNYSDCGSCLRGFRVDGNGVCVECVERPEFYDWLYITFMAFILVIIEWYLTEECVKRRQLTVDVLVLHSVVLVENTLSLVISLLVTEPFGSLQLNTCPPKRLSDFYTFFFNPSPDYKTTIYCTQEAVFPLYSMIFIFYAISLLLLLCRPLYLRLMSLVLRLLSSNDFLHDLLNDSNITKTIYLTLYVIPGLSFIHALFCGLIYYSFPYIIIIGSIISVAIHMASQLDQRPSKLLKSLFQKKNCLIIVCHWFVHMYGIISLTQLKNPTLHLPLLCLAPIPTFFYILTAKFTDPNKLHVE</sequence>
<dbReference type="InterPro" id="IPR008485">
    <property type="entry name" value="JAMP"/>
</dbReference>
<accession>A0A7R9QBD9</accession>
<dbReference type="OrthoDB" id="5920264at2759"/>
<feature type="transmembrane region" description="Helical" evidence="1">
    <location>
        <begin position="84"/>
        <end position="107"/>
    </location>
</feature>
<feature type="transmembrane region" description="Helical" evidence="1">
    <location>
        <begin position="55"/>
        <end position="72"/>
    </location>
</feature>
<protein>
    <recommendedName>
        <fullName evidence="4">JNK1/MAPK8-associated membrane protein</fullName>
    </recommendedName>
</protein>
<evidence type="ECO:0008006" key="4">
    <source>
        <dbReference type="Google" id="ProtNLM"/>
    </source>
</evidence>
<reference evidence="2" key="1">
    <citation type="submission" date="2020-11" db="EMBL/GenBank/DDBJ databases">
        <authorList>
            <person name="Tran Van P."/>
        </authorList>
    </citation>
    <scope>NUCLEOTIDE SEQUENCE</scope>
</reference>
<evidence type="ECO:0000313" key="2">
    <source>
        <dbReference type="EMBL" id="CAD7637904.1"/>
    </source>
</evidence>
<feature type="transmembrane region" description="Helical" evidence="1">
    <location>
        <begin position="152"/>
        <end position="173"/>
    </location>
</feature>
<feature type="transmembrane region" description="Helical" evidence="1">
    <location>
        <begin position="202"/>
        <end position="220"/>
    </location>
</feature>
<dbReference type="Proteomes" id="UP000728032">
    <property type="component" value="Unassembled WGS sequence"/>
</dbReference>
<dbReference type="PANTHER" id="PTHR12740:SF4">
    <property type="entry name" value="JNK1_MAPK8-ASSOCIATED MEMBRANE PROTEIN"/>
    <property type="match status" value="1"/>
</dbReference>
<dbReference type="EMBL" id="CAJPVJ010000150">
    <property type="protein sequence ID" value="CAG2161486.1"/>
    <property type="molecule type" value="Genomic_DNA"/>
</dbReference>
<dbReference type="AlphaFoldDB" id="A0A7R9QBD9"/>
<gene>
    <name evidence="2" type="ORF">ONB1V03_LOCUS1092</name>
</gene>
<keyword evidence="1" id="KW-1133">Transmembrane helix</keyword>
<dbReference type="EMBL" id="OC914975">
    <property type="protein sequence ID" value="CAD7637904.1"/>
    <property type="molecule type" value="Genomic_DNA"/>
</dbReference>
<dbReference type="GO" id="GO:0031625">
    <property type="term" value="F:ubiquitin protein ligase binding"/>
    <property type="evidence" value="ECO:0007669"/>
    <property type="project" value="TreeGrafter"/>
</dbReference>
<dbReference type="GO" id="GO:0016020">
    <property type="term" value="C:membrane"/>
    <property type="evidence" value="ECO:0007669"/>
    <property type="project" value="InterPro"/>
</dbReference>
<dbReference type="Pfam" id="PF05571">
    <property type="entry name" value="JAMP"/>
    <property type="match status" value="1"/>
</dbReference>
<organism evidence="2">
    <name type="scientific">Oppiella nova</name>
    <dbReference type="NCBI Taxonomy" id="334625"/>
    <lineage>
        <taxon>Eukaryota</taxon>
        <taxon>Metazoa</taxon>
        <taxon>Ecdysozoa</taxon>
        <taxon>Arthropoda</taxon>
        <taxon>Chelicerata</taxon>
        <taxon>Arachnida</taxon>
        <taxon>Acari</taxon>
        <taxon>Acariformes</taxon>
        <taxon>Sarcoptiformes</taxon>
        <taxon>Oribatida</taxon>
        <taxon>Brachypylina</taxon>
        <taxon>Oppioidea</taxon>
        <taxon>Oppiidae</taxon>
        <taxon>Oppiella</taxon>
    </lineage>
</organism>
<keyword evidence="1" id="KW-0472">Membrane</keyword>
<keyword evidence="3" id="KW-1185">Reference proteome</keyword>
<dbReference type="GO" id="GO:0036503">
    <property type="term" value="P:ERAD pathway"/>
    <property type="evidence" value="ECO:0007669"/>
    <property type="project" value="TreeGrafter"/>
</dbReference>
<name>A0A7R9QBD9_9ACAR</name>
<evidence type="ECO:0000256" key="1">
    <source>
        <dbReference type="SAM" id="Phobius"/>
    </source>
</evidence>
<evidence type="ECO:0000313" key="3">
    <source>
        <dbReference type="Proteomes" id="UP000728032"/>
    </source>
</evidence>
<feature type="transmembrane region" description="Helical" evidence="1">
    <location>
        <begin position="226"/>
        <end position="245"/>
    </location>
</feature>
<feature type="transmembrane region" description="Helical" evidence="1">
    <location>
        <begin position="290"/>
        <end position="308"/>
    </location>
</feature>
<dbReference type="PANTHER" id="PTHR12740">
    <property type="entry name" value="JNK1/MAPK8-ASSOCIATED MEMBRANE PROTEIN"/>
    <property type="match status" value="1"/>
</dbReference>
<proteinExistence type="predicted"/>
<keyword evidence="1" id="KW-0812">Transmembrane</keyword>
<dbReference type="GO" id="GO:0006986">
    <property type="term" value="P:response to unfolded protein"/>
    <property type="evidence" value="ECO:0007669"/>
    <property type="project" value="InterPro"/>
</dbReference>
<feature type="transmembrane region" description="Helical" evidence="1">
    <location>
        <begin position="265"/>
        <end position="284"/>
    </location>
</feature>